<evidence type="ECO:0000259" key="1">
    <source>
        <dbReference type="Pfam" id="PF07883"/>
    </source>
</evidence>
<dbReference type="PANTHER" id="PTHR36440:SF1">
    <property type="entry name" value="PUTATIVE (AFU_ORTHOLOGUE AFUA_8G07350)-RELATED"/>
    <property type="match status" value="1"/>
</dbReference>
<dbReference type="Gene3D" id="2.60.120.10">
    <property type="entry name" value="Jelly Rolls"/>
    <property type="match status" value="1"/>
</dbReference>
<proteinExistence type="predicted"/>
<dbReference type="SUPFAM" id="SSF51182">
    <property type="entry name" value="RmlC-like cupins"/>
    <property type="match status" value="1"/>
</dbReference>
<accession>A0A366CV02</accession>
<feature type="domain" description="Cupin type-2" evidence="1">
    <location>
        <begin position="35"/>
        <end position="94"/>
    </location>
</feature>
<evidence type="ECO:0000313" key="2">
    <source>
        <dbReference type="EMBL" id="RBO80116.1"/>
    </source>
</evidence>
<comment type="caution">
    <text evidence="2">The sequence shown here is derived from an EMBL/GenBank/DDBJ whole genome shotgun (WGS) entry which is preliminary data.</text>
</comment>
<dbReference type="InterPro" id="IPR013096">
    <property type="entry name" value="Cupin_2"/>
</dbReference>
<keyword evidence="3" id="KW-1185">Reference proteome</keyword>
<dbReference type="STRING" id="1210090.GCA_001613185_06512"/>
<organism evidence="2 3">
    <name type="scientific">Nocardia puris</name>
    <dbReference type="NCBI Taxonomy" id="208602"/>
    <lineage>
        <taxon>Bacteria</taxon>
        <taxon>Bacillati</taxon>
        <taxon>Actinomycetota</taxon>
        <taxon>Actinomycetes</taxon>
        <taxon>Mycobacteriales</taxon>
        <taxon>Nocardiaceae</taxon>
        <taxon>Nocardia</taxon>
    </lineage>
</organism>
<dbReference type="PANTHER" id="PTHR36440">
    <property type="entry name" value="PUTATIVE (AFU_ORTHOLOGUE AFUA_8G07350)-RELATED"/>
    <property type="match status" value="1"/>
</dbReference>
<dbReference type="EMBL" id="QNRE01000027">
    <property type="protein sequence ID" value="RBO80116.1"/>
    <property type="molecule type" value="Genomic_DNA"/>
</dbReference>
<evidence type="ECO:0000313" key="3">
    <source>
        <dbReference type="Proteomes" id="UP000252586"/>
    </source>
</evidence>
<dbReference type="InterPro" id="IPR011051">
    <property type="entry name" value="RmlC_Cupin_sf"/>
</dbReference>
<gene>
    <name evidence="2" type="ORF">DFR74_1275</name>
</gene>
<reference evidence="2 3" key="1">
    <citation type="submission" date="2018-06" db="EMBL/GenBank/DDBJ databases">
        <title>Genomic Encyclopedia of Type Strains, Phase IV (KMG-IV): sequencing the most valuable type-strain genomes for metagenomic binning, comparative biology and taxonomic classification.</title>
        <authorList>
            <person name="Goeker M."/>
        </authorList>
    </citation>
    <scope>NUCLEOTIDE SEQUENCE [LARGE SCALE GENOMIC DNA]</scope>
    <source>
        <strain evidence="2 3">DSM 44599</strain>
    </source>
</reference>
<name>A0A366CV02_9NOCA</name>
<dbReference type="OrthoDB" id="4227163at2"/>
<sequence>MTSSALTFRNGHRVTLVDQSADDRGPYLRLSHVLPEPGRQAGPHWHPVITESWTVRQGRLRFRIEGEETVANPGDTVTAPPRAVHEFWNESPDTVMDHEIRPPAQHWEMFRLWQRLDVDGRTTRGRVPRNPLALALLWELQDGYIAGVPAAVQRIVFGGLAATARRVGYERRIRSTM</sequence>
<dbReference type="RefSeq" id="WP_067514086.1">
    <property type="nucleotide sequence ID" value="NZ_CP107943.1"/>
</dbReference>
<dbReference type="InterPro" id="IPR014710">
    <property type="entry name" value="RmlC-like_jellyroll"/>
</dbReference>
<protein>
    <submittedName>
        <fullName evidence="2">Cupin domain</fullName>
    </submittedName>
</protein>
<dbReference type="Proteomes" id="UP000252586">
    <property type="component" value="Unassembled WGS sequence"/>
</dbReference>
<dbReference type="InterPro" id="IPR053146">
    <property type="entry name" value="QDO-like"/>
</dbReference>
<dbReference type="AlphaFoldDB" id="A0A366CV02"/>
<dbReference type="Pfam" id="PF07883">
    <property type="entry name" value="Cupin_2"/>
    <property type="match status" value="1"/>
</dbReference>